<reference evidence="1 2" key="1">
    <citation type="submission" date="2019-02" db="EMBL/GenBank/DDBJ databases">
        <title>Bacteria dissemination in different level of health care in South Africa: the effectiveness of infections prevention and control.</title>
        <authorList>
            <person name="Shobo C."/>
            <person name="Amoako D.G."/>
            <person name="Allam M."/>
            <person name="Ismail A."/>
            <person name="Bester L.A."/>
            <person name="Essack S.Y."/>
        </authorList>
    </citation>
    <scope>NUCLEOTIDE SEQUENCE [LARGE SCALE GENOMIC DNA]</scope>
    <source>
        <strain evidence="1 2">2SIL2</strain>
    </source>
</reference>
<accession>A0A4U3MKJ2</accession>
<dbReference type="Proteomes" id="UP000305511">
    <property type="component" value="Unassembled WGS sequence"/>
</dbReference>
<evidence type="ECO:0000313" key="1">
    <source>
        <dbReference type="EMBL" id="TKK89430.1"/>
    </source>
</evidence>
<gene>
    <name evidence="1" type="ORF">EY666_04515</name>
</gene>
<dbReference type="AlphaFoldDB" id="A0A4U3MKJ2"/>
<proteinExistence type="predicted"/>
<name>A0A4U3MKJ2_ENTFL</name>
<comment type="caution">
    <text evidence="1">The sequence shown here is derived from an EMBL/GenBank/DDBJ whole genome shotgun (WGS) entry which is preliminary data.</text>
</comment>
<dbReference type="EMBL" id="SIYF01000093">
    <property type="protein sequence ID" value="TKK89430.1"/>
    <property type="molecule type" value="Genomic_DNA"/>
</dbReference>
<protein>
    <submittedName>
        <fullName evidence="1">Uncharacterized protein</fullName>
    </submittedName>
</protein>
<sequence length="88" mass="10326">MMTKKEQLKEQARKELQQKGLIIEGSFEGDFETYIGCYARPINKPTALDPTNEQEALEQEKHAINGFPQNFTEWYEWEIKNGKLTNFL</sequence>
<organism evidence="1 2">
    <name type="scientific">Enterococcus faecalis</name>
    <name type="common">Streptococcus faecalis</name>
    <dbReference type="NCBI Taxonomy" id="1351"/>
    <lineage>
        <taxon>Bacteria</taxon>
        <taxon>Bacillati</taxon>
        <taxon>Bacillota</taxon>
        <taxon>Bacilli</taxon>
        <taxon>Lactobacillales</taxon>
        <taxon>Enterococcaceae</taxon>
        <taxon>Enterococcus</taxon>
    </lineage>
</organism>
<evidence type="ECO:0000313" key="2">
    <source>
        <dbReference type="Proteomes" id="UP000305511"/>
    </source>
</evidence>